<accession>A0A4R2GPF7</accession>
<evidence type="ECO:0000313" key="2">
    <source>
        <dbReference type="Proteomes" id="UP000295221"/>
    </source>
</evidence>
<name>A0A4R2GPF7_9BACT</name>
<dbReference type="RefSeq" id="WP_132431993.1">
    <property type="nucleotide sequence ID" value="NZ_SLWK01000001.1"/>
</dbReference>
<evidence type="ECO:0000313" key="1">
    <source>
        <dbReference type="EMBL" id="TCO11020.1"/>
    </source>
</evidence>
<dbReference type="EMBL" id="SLWK01000001">
    <property type="protein sequence ID" value="TCO11020.1"/>
    <property type="molecule type" value="Genomic_DNA"/>
</dbReference>
<dbReference type="Proteomes" id="UP000295221">
    <property type="component" value="Unassembled WGS sequence"/>
</dbReference>
<reference evidence="1 2" key="1">
    <citation type="submission" date="2019-03" db="EMBL/GenBank/DDBJ databases">
        <title>Genomic Encyclopedia of Type Strains, Phase IV (KMG-IV): sequencing the most valuable type-strain genomes for metagenomic binning, comparative biology and taxonomic classification.</title>
        <authorList>
            <person name="Goeker M."/>
        </authorList>
    </citation>
    <scope>NUCLEOTIDE SEQUENCE [LARGE SCALE GENOMIC DNA]</scope>
    <source>
        <strain evidence="1 2">DSM 24179</strain>
    </source>
</reference>
<keyword evidence="2" id="KW-1185">Reference proteome</keyword>
<protein>
    <submittedName>
        <fullName evidence="1">Uncharacterized protein</fullName>
    </submittedName>
</protein>
<dbReference type="AlphaFoldDB" id="A0A4R2GPF7"/>
<dbReference type="OrthoDB" id="965311at2"/>
<gene>
    <name evidence="1" type="ORF">EV194_101654</name>
</gene>
<sequence>MDTIILQSNSKNDLKLIAEIAKKMGVTVVKKNSSSSIMDEIEQGLKEVKLMKEGKLQKKPLNDLINGK</sequence>
<proteinExistence type="predicted"/>
<organism evidence="1 2">
    <name type="scientific">Natronoflexus pectinivorans</name>
    <dbReference type="NCBI Taxonomy" id="682526"/>
    <lineage>
        <taxon>Bacteria</taxon>
        <taxon>Pseudomonadati</taxon>
        <taxon>Bacteroidota</taxon>
        <taxon>Bacteroidia</taxon>
        <taxon>Marinilabiliales</taxon>
        <taxon>Marinilabiliaceae</taxon>
        <taxon>Natronoflexus</taxon>
    </lineage>
</organism>
<comment type="caution">
    <text evidence="1">The sequence shown here is derived from an EMBL/GenBank/DDBJ whole genome shotgun (WGS) entry which is preliminary data.</text>
</comment>